<comment type="caution">
    <text evidence="2">The sequence shown here is derived from an EMBL/GenBank/DDBJ whole genome shotgun (WGS) entry which is preliminary data.</text>
</comment>
<dbReference type="EMBL" id="MDHN01000004">
    <property type="protein sequence ID" value="OFC72500.1"/>
    <property type="molecule type" value="Genomic_DNA"/>
</dbReference>
<evidence type="ECO:0000313" key="3">
    <source>
        <dbReference type="Proteomes" id="UP000175691"/>
    </source>
</evidence>
<dbReference type="InterPro" id="IPR019613">
    <property type="entry name" value="DUF4198"/>
</dbReference>
<dbReference type="Proteomes" id="UP000175691">
    <property type="component" value="Unassembled WGS sequence"/>
</dbReference>
<feature type="signal peptide" evidence="1">
    <location>
        <begin position="1"/>
        <end position="23"/>
    </location>
</feature>
<name>A0A1E7ZGA1_9ALTE</name>
<dbReference type="RefSeq" id="WP_070123414.1">
    <property type="nucleotide sequence ID" value="NZ_MDHN01000004.1"/>
</dbReference>
<keyword evidence="3" id="KW-1185">Reference proteome</keyword>
<evidence type="ECO:0000256" key="1">
    <source>
        <dbReference type="SAM" id="SignalP"/>
    </source>
</evidence>
<dbReference type="AlphaFoldDB" id="A0A1E7ZGA1"/>
<dbReference type="OrthoDB" id="5943at2"/>
<proteinExistence type="predicted"/>
<evidence type="ECO:0000313" key="2">
    <source>
        <dbReference type="EMBL" id="OFC72500.1"/>
    </source>
</evidence>
<organism evidence="2 3">
    <name type="scientific">Alteromonas confluentis</name>
    <dbReference type="NCBI Taxonomy" id="1656094"/>
    <lineage>
        <taxon>Bacteria</taxon>
        <taxon>Pseudomonadati</taxon>
        <taxon>Pseudomonadota</taxon>
        <taxon>Gammaproteobacteria</taxon>
        <taxon>Alteromonadales</taxon>
        <taxon>Alteromonadaceae</taxon>
        <taxon>Alteromonas/Salinimonas group</taxon>
        <taxon>Alteromonas</taxon>
    </lineage>
</organism>
<dbReference type="Pfam" id="PF10670">
    <property type="entry name" value="DUF4198"/>
    <property type="match status" value="1"/>
</dbReference>
<accession>A0A1E7ZGA1</accession>
<gene>
    <name evidence="2" type="ORF">BFC18_02785</name>
</gene>
<sequence>MKLKTLLGTGVVALSLIATPAMAHRAWIKPSTTVVSGENEWITFDAAVANGIFMPDHFALGTDAISVTSPSGKAVEKQNAQKLHYRSVFDINLTEEGTYKVEIANQSLMAFWKDADGKRQMWPGRGKTGTLAEFNSAVPKQADDLQVVESSRRIDVFVTSGEPSEASVAPSGKGLELDGKTHPNDLYTGEEISLGFLMDGEAAANTHVTIVKDGEKYRDTDDAMKLTTDASGAIAVTFDEPGMYWLEAEFEDDNAKAPAQKRRGAFVLVMEVLSL</sequence>
<protein>
    <submittedName>
        <fullName evidence="2">ABC transporter permease</fullName>
    </submittedName>
</protein>
<feature type="chain" id="PRO_5009209858" evidence="1">
    <location>
        <begin position="24"/>
        <end position="275"/>
    </location>
</feature>
<keyword evidence="1" id="KW-0732">Signal</keyword>
<reference evidence="2 3" key="1">
    <citation type="submission" date="2016-08" db="EMBL/GenBank/DDBJ databases">
        <authorList>
            <person name="Seilhamer J.J."/>
        </authorList>
    </citation>
    <scope>NUCLEOTIDE SEQUENCE [LARGE SCALE GENOMIC DNA]</scope>
    <source>
        <strain evidence="2 3">KCTC 42603</strain>
    </source>
</reference>
<dbReference type="STRING" id="1656094.BFC18_02785"/>